<evidence type="ECO:0000256" key="1">
    <source>
        <dbReference type="SAM" id="SignalP"/>
    </source>
</evidence>
<dbReference type="RefSeq" id="XP_022235062.1">
    <property type="nucleotide sequence ID" value="XM_022379354.1"/>
</dbReference>
<keyword evidence="1" id="KW-0732">Signal</keyword>
<organism evidence="2 3">
    <name type="scientific">Limulus polyphemus</name>
    <name type="common">Atlantic horseshoe crab</name>
    <dbReference type="NCBI Taxonomy" id="6850"/>
    <lineage>
        <taxon>Eukaryota</taxon>
        <taxon>Metazoa</taxon>
        <taxon>Ecdysozoa</taxon>
        <taxon>Arthropoda</taxon>
        <taxon>Chelicerata</taxon>
        <taxon>Merostomata</taxon>
        <taxon>Xiphosura</taxon>
        <taxon>Limulidae</taxon>
        <taxon>Limulus</taxon>
    </lineage>
</organism>
<gene>
    <name evidence="3" type="primary">LOC111083100</name>
</gene>
<dbReference type="Proteomes" id="UP000694941">
    <property type="component" value="Unplaced"/>
</dbReference>
<feature type="signal peptide" evidence="1">
    <location>
        <begin position="1"/>
        <end position="22"/>
    </location>
</feature>
<evidence type="ECO:0000313" key="3">
    <source>
        <dbReference type="RefSeq" id="XP_022235062.1"/>
    </source>
</evidence>
<proteinExistence type="predicted"/>
<name>A0ABM1RUK7_LIMPO</name>
<sequence length="111" mass="12778">MTQSAVTFFLTAFMMLWTTVFPHVYLEIYPQDNPLRFTVGSDFKVQCLLLENDSVRVNSTVSETEWRSPHGEAVSYNLNSYLHPPSHTKHVYEIVTSEQNGDDEKTMGVQF</sequence>
<keyword evidence="2" id="KW-1185">Reference proteome</keyword>
<feature type="chain" id="PRO_5047275865" evidence="1">
    <location>
        <begin position="23"/>
        <end position="111"/>
    </location>
</feature>
<protein>
    <submittedName>
        <fullName evidence="3">Uncharacterized protein LOC111083100</fullName>
    </submittedName>
</protein>
<dbReference type="GeneID" id="111083100"/>
<accession>A0ABM1RUK7</accession>
<evidence type="ECO:0000313" key="2">
    <source>
        <dbReference type="Proteomes" id="UP000694941"/>
    </source>
</evidence>
<reference evidence="3" key="1">
    <citation type="submission" date="2025-08" db="UniProtKB">
        <authorList>
            <consortium name="RefSeq"/>
        </authorList>
    </citation>
    <scope>IDENTIFICATION</scope>
    <source>
        <tissue evidence="3">Muscle</tissue>
    </source>
</reference>